<feature type="compositionally biased region" description="Low complexity" evidence="3">
    <location>
        <begin position="138"/>
        <end position="148"/>
    </location>
</feature>
<evidence type="ECO:0000313" key="4">
    <source>
        <dbReference type="EMBL" id="MDF0591084.1"/>
    </source>
</evidence>
<dbReference type="Pfam" id="PF03686">
    <property type="entry name" value="UPF0146"/>
    <property type="match status" value="1"/>
</dbReference>
<feature type="region of interest" description="Disordered" evidence="3">
    <location>
        <begin position="138"/>
        <end position="163"/>
    </location>
</feature>
<name>A0ABT5X8Q5_9EURY</name>
<dbReference type="EMBL" id="JARFPK010000026">
    <property type="protein sequence ID" value="MDF0591084.1"/>
    <property type="molecule type" value="Genomic_DNA"/>
</dbReference>
<dbReference type="InterPro" id="IPR029063">
    <property type="entry name" value="SAM-dependent_MTases_sf"/>
</dbReference>
<dbReference type="Proteomes" id="UP001220010">
    <property type="component" value="Unassembled WGS sequence"/>
</dbReference>
<keyword evidence="5" id="KW-1185">Reference proteome</keyword>
<feature type="compositionally biased region" description="Pro residues" evidence="3">
    <location>
        <begin position="149"/>
        <end position="163"/>
    </location>
</feature>
<dbReference type="Gene3D" id="3.40.50.150">
    <property type="entry name" value="Vaccinia Virus protein VP39"/>
    <property type="match status" value="1"/>
</dbReference>
<evidence type="ECO:0000256" key="1">
    <source>
        <dbReference type="ARBA" id="ARBA00006969"/>
    </source>
</evidence>
<comment type="caution">
    <text evidence="4">The sequence shown here is derived from an EMBL/GenBank/DDBJ whole genome shotgun (WGS) entry which is preliminary data.</text>
</comment>
<reference evidence="4 5" key="1">
    <citation type="submission" date="2023-03" db="EMBL/GenBank/DDBJ databases">
        <title>WGS of Methanotrichaceae archaeon Mx.</title>
        <authorList>
            <person name="Sorokin D.Y."/>
            <person name="Merkel A.Y."/>
        </authorList>
    </citation>
    <scope>NUCLEOTIDE SEQUENCE [LARGE SCALE GENOMIC DNA]</scope>
    <source>
        <strain evidence="4 5">Mx</strain>
    </source>
</reference>
<comment type="similarity">
    <text evidence="1 2">Belongs to the UPF0146 family.</text>
</comment>
<dbReference type="HAMAP" id="MF_00341">
    <property type="entry name" value="UPF0146"/>
    <property type="match status" value="1"/>
</dbReference>
<dbReference type="InterPro" id="IPR005353">
    <property type="entry name" value="UPF0146"/>
</dbReference>
<evidence type="ECO:0000256" key="3">
    <source>
        <dbReference type="SAM" id="MobiDB-lite"/>
    </source>
</evidence>
<dbReference type="RefSeq" id="WP_316966825.1">
    <property type="nucleotide sequence ID" value="NZ_JARFPK010000026.1"/>
</dbReference>
<organism evidence="4 5">
    <name type="scientific">Candidatus Methanocrinis natronophilus</name>
    <dbReference type="NCBI Taxonomy" id="3033396"/>
    <lineage>
        <taxon>Archaea</taxon>
        <taxon>Methanobacteriati</taxon>
        <taxon>Methanobacteriota</taxon>
        <taxon>Stenosarchaea group</taxon>
        <taxon>Methanomicrobia</taxon>
        <taxon>Methanotrichales</taxon>
        <taxon>Methanotrichaceae</taxon>
        <taxon>Methanocrinis</taxon>
    </lineage>
</organism>
<gene>
    <name evidence="4" type="ORF">P0O15_07870</name>
</gene>
<accession>A0ABT5X8Q5</accession>
<evidence type="ECO:0000313" key="5">
    <source>
        <dbReference type="Proteomes" id="UP001220010"/>
    </source>
</evidence>
<evidence type="ECO:0000256" key="2">
    <source>
        <dbReference type="HAMAP-Rule" id="MF_00341"/>
    </source>
</evidence>
<proteinExistence type="inferred from homology"/>
<protein>
    <recommendedName>
        <fullName evidence="2">UPF0146 protein P0O15_07870</fullName>
    </recommendedName>
</protein>
<sequence length="163" mass="17074">MPSIKMPSIRGGEDLARFILARYSGKVVEVGVGAAPEVALSISGAVDLVATERESRTVEGIAVIGDDIFSPDLALYRGASLIYSIRPPLEVQIAAGKLAKEVGADLIVRDLSGEVAEIPGLPRTLVNFGEARFYLFSRSRPSHSSPSSSSPPPSSPSPSSPSI</sequence>